<proteinExistence type="predicted"/>
<dbReference type="InterPro" id="IPR024071">
    <property type="entry name" value="S-Me-THD_C_sf"/>
</dbReference>
<dbReference type="SUPFAM" id="SSF160991">
    <property type="entry name" value="CV3147-like"/>
    <property type="match status" value="1"/>
</dbReference>
<evidence type="ECO:0000313" key="2">
    <source>
        <dbReference type="EMBL" id="EMR69274.1"/>
    </source>
</evidence>
<evidence type="ECO:0000313" key="3">
    <source>
        <dbReference type="Proteomes" id="UP000012174"/>
    </source>
</evidence>
<protein>
    <submittedName>
        <fullName evidence="2">Putative duf917-domain-containing protein</fullName>
    </submittedName>
</protein>
<name>M7SS09_EUTLA</name>
<dbReference type="HOGENOM" id="CLU_1310118_0_0_1"/>
<sequence length="210" mass="22554">MRGIQTAIWTGKPLVDADLMGRAYPNLWQVTPNNAGISLAPAAASDAKGNTILSTYPGKRILTGKITRVTRDVRSAFTEGSLEIVPFATTTPEYMASSETSLSSPSQAKRIKITFQNENIHAFDAENGVTLASVPDLISVLDAEDGTPLGTQDYRYGLRVHVIALVGSPQWTEGEGLKNGGPEAFGLDIAYVPAAIFREPMSVIQRFNKG</sequence>
<dbReference type="OMA" id="IFREPMS"/>
<feature type="domain" description="S-Me-THD-like C-terminal" evidence="1">
    <location>
        <begin position="48"/>
        <end position="193"/>
    </location>
</feature>
<dbReference type="OrthoDB" id="5404895at2759"/>
<dbReference type="AlphaFoldDB" id="M7SS09"/>
<dbReference type="InterPro" id="IPR048350">
    <property type="entry name" value="S-Me-THD-like_C"/>
</dbReference>
<dbReference type="KEGG" id="ela:UCREL1_3698"/>
<keyword evidence="3" id="KW-1185">Reference proteome</keyword>
<dbReference type="eggNOG" id="ENOG502QQBE">
    <property type="taxonomic scope" value="Eukaryota"/>
</dbReference>
<reference evidence="3" key="1">
    <citation type="journal article" date="2013" name="Genome Announc.">
        <title>Draft genome sequence of the grapevine dieback fungus Eutypa lata UCR-EL1.</title>
        <authorList>
            <person name="Blanco-Ulate B."/>
            <person name="Rolshausen P.E."/>
            <person name="Cantu D."/>
        </authorList>
    </citation>
    <scope>NUCLEOTIDE SEQUENCE [LARGE SCALE GENOMIC DNA]</scope>
    <source>
        <strain evidence="3">UCR-EL1</strain>
    </source>
</reference>
<accession>M7SS09</accession>
<dbReference type="Pfam" id="PF20906">
    <property type="entry name" value="S-Me-THD_C"/>
    <property type="match status" value="1"/>
</dbReference>
<gene>
    <name evidence="2" type="ORF">UCREL1_3698</name>
</gene>
<dbReference type="Proteomes" id="UP000012174">
    <property type="component" value="Unassembled WGS sequence"/>
</dbReference>
<evidence type="ECO:0000259" key="1">
    <source>
        <dbReference type="Pfam" id="PF20906"/>
    </source>
</evidence>
<dbReference type="EMBL" id="KB706111">
    <property type="protein sequence ID" value="EMR69274.1"/>
    <property type="molecule type" value="Genomic_DNA"/>
</dbReference>
<dbReference type="Gene3D" id="2.40.390.10">
    <property type="entry name" value="CV3147-like"/>
    <property type="match status" value="1"/>
</dbReference>
<organism evidence="2 3">
    <name type="scientific">Eutypa lata (strain UCR-EL1)</name>
    <name type="common">Grapevine dieback disease fungus</name>
    <name type="synonym">Eutypa armeniacae</name>
    <dbReference type="NCBI Taxonomy" id="1287681"/>
    <lineage>
        <taxon>Eukaryota</taxon>
        <taxon>Fungi</taxon>
        <taxon>Dikarya</taxon>
        <taxon>Ascomycota</taxon>
        <taxon>Pezizomycotina</taxon>
        <taxon>Sordariomycetes</taxon>
        <taxon>Xylariomycetidae</taxon>
        <taxon>Xylariales</taxon>
        <taxon>Diatrypaceae</taxon>
        <taxon>Eutypa</taxon>
    </lineage>
</organism>